<feature type="domain" description="Signal transduction histidine kinase subgroup 3 dimerisation and phosphoacceptor" evidence="11">
    <location>
        <begin position="184"/>
        <end position="246"/>
    </location>
</feature>
<keyword evidence="7" id="KW-0067">ATP-binding</keyword>
<proteinExistence type="predicted"/>
<keyword evidence="4" id="KW-0808">Transferase</keyword>
<evidence type="ECO:0000256" key="4">
    <source>
        <dbReference type="ARBA" id="ARBA00022679"/>
    </source>
</evidence>
<evidence type="ECO:0000256" key="3">
    <source>
        <dbReference type="ARBA" id="ARBA00022553"/>
    </source>
</evidence>
<evidence type="ECO:0000259" key="11">
    <source>
        <dbReference type="Pfam" id="PF07730"/>
    </source>
</evidence>
<dbReference type="GO" id="GO:0016020">
    <property type="term" value="C:membrane"/>
    <property type="evidence" value="ECO:0007669"/>
    <property type="project" value="InterPro"/>
</dbReference>
<gene>
    <name evidence="12" type="ORF">HXA33_16195</name>
</gene>
<keyword evidence="10" id="KW-1133">Transmembrane helix</keyword>
<organism evidence="12 13">
    <name type="scientific">Salipaludibacillus agaradhaerens</name>
    <name type="common">Bacillus agaradhaerens</name>
    <dbReference type="NCBI Taxonomy" id="76935"/>
    <lineage>
        <taxon>Bacteria</taxon>
        <taxon>Bacillati</taxon>
        <taxon>Bacillota</taxon>
        <taxon>Bacilli</taxon>
        <taxon>Bacillales</taxon>
        <taxon>Bacillaceae</taxon>
    </lineage>
</organism>
<evidence type="ECO:0000256" key="9">
    <source>
        <dbReference type="SAM" id="Coils"/>
    </source>
</evidence>
<evidence type="ECO:0000256" key="10">
    <source>
        <dbReference type="SAM" id="Phobius"/>
    </source>
</evidence>
<keyword evidence="8" id="KW-0902">Two-component regulatory system</keyword>
<feature type="transmembrane region" description="Helical" evidence="10">
    <location>
        <begin position="31"/>
        <end position="49"/>
    </location>
</feature>
<keyword evidence="9" id="KW-0175">Coiled coil</keyword>
<name>A0A9Q4B4E0_SALAG</name>
<keyword evidence="13" id="KW-1185">Reference proteome</keyword>
<dbReference type="CDD" id="cd16917">
    <property type="entry name" value="HATPase_UhpB-NarQ-NarX-like"/>
    <property type="match status" value="1"/>
</dbReference>
<dbReference type="Gene3D" id="3.30.565.10">
    <property type="entry name" value="Histidine kinase-like ATPase, C-terminal domain"/>
    <property type="match status" value="1"/>
</dbReference>
<evidence type="ECO:0000256" key="6">
    <source>
        <dbReference type="ARBA" id="ARBA00022777"/>
    </source>
</evidence>
<protein>
    <recommendedName>
        <fullName evidence="2">histidine kinase</fullName>
        <ecNumber evidence="2">2.7.13.3</ecNumber>
    </recommendedName>
</protein>
<feature type="transmembrane region" description="Helical" evidence="10">
    <location>
        <begin position="56"/>
        <end position="74"/>
    </location>
</feature>
<accession>A0A9Q4B4E0</accession>
<keyword evidence="6 12" id="KW-0418">Kinase</keyword>
<dbReference type="InterPro" id="IPR050482">
    <property type="entry name" value="Sensor_HK_TwoCompSys"/>
</dbReference>
<keyword evidence="10" id="KW-0472">Membrane</keyword>
<dbReference type="EMBL" id="JABXYM010000001">
    <property type="protein sequence ID" value="MCR6098081.1"/>
    <property type="molecule type" value="Genomic_DNA"/>
</dbReference>
<evidence type="ECO:0000256" key="2">
    <source>
        <dbReference type="ARBA" id="ARBA00012438"/>
    </source>
</evidence>
<dbReference type="InterPro" id="IPR011712">
    <property type="entry name" value="Sig_transdc_His_kin_sub3_dim/P"/>
</dbReference>
<dbReference type="InterPro" id="IPR036890">
    <property type="entry name" value="HATPase_C_sf"/>
</dbReference>
<evidence type="ECO:0000313" key="12">
    <source>
        <dbReference type="EMBL" id="MCR6098081.1"/>
    </source>
</evidence>
<comment type="caution">
    <text evidence="12">The sequence shown here is derived from an EMBL/GenBank/DDBJ whole genome shotgun (WGS) entry which is preliminary data.</text>
</comment>
<dbReference type="PANTHER" id="PTHR24421:SF10">
    <property type="entry name" value="NITRATE_NITRITE SENSOR PROTEIN NARQ"/>
    <property type="match status" value="1"/>
</dbReference>
<evidence type="ECO:0000256" key="7">
    <source>
        <dbReference type="ARBA" id="ARBA00022840"/>
    </source>
</evidence>
<keyword evidence="10" id="KW-0812">Transmembrane</keyword>
<keyword evidence="3" id="KW-0597">Phosphoprotein</keyword>
<dbReference type="AlphaFoldDB" id="A0A9Q4B4E0"/>
<dbReference type="RefSeq" id="WP_257822459.1">
    <property type="nucleotide sequence ID" value="NZ_JABXYM010000001.1"/>
</dbReference>
<evidence type="ECO:0000256" key="8">
    <source>
        <dbReference type="ARBA" id="ARBA00023012"/>
    </source>
</evidence>
<dbReference type="GO" id="GO:0000155">
    <property type="term" value="F:phosphorelay sensor kinase activity"/>
    <property type="evidence" value="ECO:0007669"/>
    <property type="project" value="InterPro"/>
</dbReference>
<evidence type="ECO:0000256" key="5">
    <source>
        <dbReference type="ARBA" id="ARBA00022741"/>
    </source>
</evidence>
<dbReference type="Pfam" id="PF07730">
    <property type="entry name" value="HisKA_3"/>
    <property type="match status" value="1"/>
</dbReference>
<dbReference type="Proteomes" id="UP001057753">
    <property type="component" value="Unassembled WGS sequence"/>
</dbReference>
<keyword evidence="5" id="KW-0547">Nucleotide-binding</keyword>
<dbReference type="GO" id="GO:0046983">
    <property type="term" value="F:protein dimerization activity"/>
    <property type="evidence" value="ECO:0007669"/>
    <property type="project" value="InterPro"/>
</dbReference>
<dbReference type="PANTHER" id="PTHR24421">
    <property type="entry name" value="NITRATE/NITRITE SENSOR PROTEIN NARX-RELATED"/>
    <property type="match status" value="1"/>
</dbReference>
<dbReference type="Gene3D" id="1.20.5.1930">
    <property type="match status" value="1"/>
</dbReference>
<dbReference type="GO" id="GO:0005524">
    <property type="term" value="F:ATP binding"/>
    <property type="evidence" value="ECO:0007669"/>
    <property type="project" value="UniProtKB-KW"/>
</dbReference>
<reference evidence="12" key="1">
    <citation type="submission" date="2020-06" db="EMBL/GenBank/DDBJ databases">
        <title>Insight into the genomes of haloalkaliphilic bacilli from Kenyan soda lakes.</title>
        <authorList>
            <person name="Mwirichia R."/>
            <person name="Villamizar G.C."/>
            <person name="Poehlein A."/>
            <person name="Mugweru J."/>
            <person name="Kipnyargis A."/>
            <person name="Kiplimo D."/>
            <person name="Orwa P."/>
            <person name="Daniel R."/>
        </authorList>
    </citation>
    <scope>NUCLEOTIDE SEQUENCE</scope>
    <source>
        <strain evidence="12">B1096_S55</strain>
    </source>
</reference>
<feature type="transmembrane region" description="Helical" evidence="10">
    <location>
        <begin position="102"/>
        <end position="121"/>
    </location>
</feature>
<feature type="coiled-coil region" evidence="9">
    <location>
        <begin position="159"/>
        <end position="186"/>
    </location>
</feature>
<evidence type="ECO:0000256" key="1">
    <source>
        <dbReference type="ARBA" id="ARBA00000085"/>
    </source>
</evidence>
<sequence length="379" mass="42847">MRSFWLWLLFIGTAWFLAVRQQQFISSVSMTWSLLSSACFFALYFLFPLVQKNARLLTLVQCGAACVVVIVFWPNVEGEMNLYALLLMSLLAGHAFYLLPLLYASIVGALLFAGVAIPALIGISGFSLLFISFYSVLLTVALIILKNMRILEIDQEARYDALLSEYRKLKRRVATDESQAREEERIEVGREIHDSVGHKLTALVMQLEVERMQSDHETGSRIANLKTLAKESLEETRRAVKTMKDKEIGGVSAIIRLIRQLEAESYLRIHFSVKHGAFTAPLTNNQTIAIYRAVQEALTNVMRHSHVREAKILFEVPGGRVFRFEVSNPVTFVEPWREGFGITSMKERIKEVGGECHISHSDSCFMVSGVLPLIKEENV</sequence>
<feature type="transmembrane region" description="Helical" evidence="10">
    <location>
        <begin position="127"/>
        <end position="145"/>
    </location>
</feature>
<dbReference type="EC" id="2.7.13.3" evidence="2"/>
<evidence type="ECO:0000313" key="13">
    <source>
        <dbReference type="Proteomes" id="UP001057753"/>
    </source>
</evidence>
<comment type="catalytic activity">
    <reaction evidence="1">
        <text>ATP + protein L-histidine = ADP + protein N-phospho-L-histidine.</text>
        <dbReference type="EC" id="2.7.13.3"/>
    </reaction>
</comment>